<sequence>MNNEQREFQKNNKHSGFDRDIWSVFKVMGEFVEGYDKLFQIGPCISIFGSARTKPDNEYYKLAVETAEKITKKGFGVITGGGPGIMEAGNKGAEQAKGKSVGLGISLPFEQGINQHVDPDFSINFNYFFVRKVMFVKYAQGFVVFPGGFGTLDELFESLTLIQTRKIDQIPIILFGSEYWEGLIDWMNNTMKEWGTISDKDSDLFQVTDSTDEAVKIICDFYSKKEPMPNFHF</sequence>
<evidence type="ECO:0000313" key="4">
    <source>
        <dbReference type="Proteomes" id="UP001597460"/>
    </source>
</evidence>
<dbReference type="InterPro" id="IPR031100">
    <property type="entry name" value="LOG_fam"/>
</dbReference>
<dbReference type="Gene3D" id="3.40.50.450">
    <property type="match status" value="1"/>
</dbReference>
<dbReference type="InterPro" id="IPR052341">
    <property type="entry name" value="LOG_family_nucleotidases"/>
</dbReference>
<dbReference type="EMBL" id="JBHULI010000024">
    <property type="protein sequence ID" value="MFD2532465.1"/>
    <property type="molecule type" value="Genomic_DNA"/>
</dbReference>
<dbReference type="InterPro" id="IPR005269">
    <property type="entry name" value="LOG"/>
</dbReference>
<comment type="catalytic activity">
    <reaction evidence="1">
        <text>AMP + H2O = D-ribose 5-phosphate + adenine</text>
        <dbReference type="Rhea" id="RHEA:20129"/>
        <dbReference type="ChEBI" id="CHEBI:15377"/>
        <dbReference type="ChEBI" id="CHEBI:16708"/>
        <dbReference type="ChEBI" id="CHEBI:78346"/>
        <dbReference type="ChEBI" id="CHEBI:456215"/>
        <dbReference type="EC" id="3.2.2.4"/>
    </reaction>
</comment>
<evidence type="ECO:0000256" key="2">
    <source>
        <dbReference type="RuleBase" id="RU363015"/>
    </source>
</evidence>
<comment type="caution">
    <text evidence="3">The sequence shown here is derived from an EMBL/GenBank/DDBJ whole genome shotgun (WGS) entry which is preliminary data.</text>
</comment>
<reference evidence="4" key="1">
    <citation type="journal article" date="2019" name="Int. J. Syst. Evol. Microbiol.">
        <title>The Global Catalogue of Microorganisms (GCM) 10K type strain sequencing project: providing services to taxonomists for standard genome sequencing and annotation.</title>
        <authorList>
            <consortium name="The Broad Institute Genomics Platform"/>
            <consortium name="The Broad Institute Genome Sequencing Center for Infectious Disease"/>
            <person name="Wu L."/>
            <person name="Ma J."/>
        </authorList>
    </citation>
    <scope>NUCLEOTIDE SEQUENCE [LARGE SCALE GENOMIC DNA]</scope>
    <source>
        <strain evidence="4">KCTC 52042</strain>
    </source>
</reference>
<keyword evidence="4" id="KW-1185">Reference proteome</keyword>
<dbReference type="SUPFAM" id="SSF102405">
    <property type="entry name" value="MCP/YpsA-like"/>
    <property type="match status" value="1"/>
</dbReference>
<accession>A0ABW5JL66</accession>
<keyword evidence="2" id="KW-0203">Cytokinin biosynthesis</keyword>
<gene>
    <name evidence="3" type="ORF">ACFSVN_08415</name>
</gene>
<dbReference type="PANTHER" id="PTHR43393">
    <property type="entry name" value="CYTOKININ RIBOSIDE 5'-MONOPHOSPHATE PHOSPHORIBOHYDROLASE"/>
    <property type="match status" value="1"/>
</dbReference>
<organism evidence="3 4">
    <name type="scientific">Gracilimonas halophila</name>
    <dbReference type="NCBI Taxonomy" id="1834464"/>
    <lineage>
        <taxon>Bacteria</taxon>
        <taxon>Pseudomonadati</taxon>
        <taxon>Balneolota</taxon>
        <taxon>Balneolia</taxon>
        <taxon>Balneolales</taxon>
        <taxon>Balneolaceae</taxon>
        <taxon>Gracilimonas</taxon>
    </lineage>
</organism>
<dbReference type="NCBIfam" id="TIGR00730">
    <property type="entry name" value="Rossman fold protein, TIGR00730 family"/>
    <property type="match status" value="1"/>
</dbReference>
<evidence type="ECO:0000256" key="1">
    <source>
        <dbReference type="ARBA" id="ARBA00000274"/>
    </source>
</evidence>
<dbReference type="RefSeq" id="WP_390300944.1">
    <property type="nucleotide sequence ID" value="NZ_JBHULI010000024.1"/>
</dbReference>
<proteinExistence type="inferred from homology"/>
<keyword evidence="2" id="KW-0378">Hydrolase</keyword>
<dbReference type="EC" id="3.2.2.n1" evidence="2"/>
<evidence type="ECO:0000313" key="3">
    <source>
        <dbReference type="EMBL" id="MFD2532465.1"/>
    </source>
</evidence>
<name>A0ABW5JL66_9BACT</name>
<dbReference type="PANTHER" id="PTHR43393:SF3">
    <property type="entry name" value="LYSINE DECARBOXYLASE-LIKE PROTEIN"/>
    <property type="match status" value="1"/>
</dbReference>
<protein>
    <recommendedName>
        <fullName evidence="2">Cytokinin riboside 5'-monophosphate phosphoribohydrolase</fullName>
        <ecNumber evidence="2">3.2.2.n1</ecNumber>
    </recommendedName>
</protein>
<dbReference type="Proteomes" id="UP001597460">
    <property type="component" value="Unassembled WGS sequence"/>
</dbReference>
<dbReference type="Pfam" id="PF03641">
    <property type="entry name" value="Lysine_decarbox"/>
    <property type="match status" value="1"/>
</dbReference>
<comment type="similarity">
    <text evidence="2">Belongs to the LOG family.</text>
</comment>